<gene>
    <name evidence="2" type="ORF">SAE01_11310</name>
</gene>
<dbReference type="InterPro" id="IPR052935">
    <property type="entry name" value="Mg2+_PAP"/>
</dbReference>
<dbReference type="PANTHER" id="PTHR28208">
    <property type="entry name" value="PHOSPHATIDATE PHOSPHATASE APP1"/>
    <property type="match status" value="1"/>
</dbReference>
<keyword evidence="3" id="KW-1185">Reference proteome</keyword>
<dbReference type="EMBL" id="BJYT01000002">
    <property type="protein sequence ID" value="GEO08635.1"/>
    <property type="molecule type" value="Genomic_DNA"/>
</dbReference>
<feature type="domain" description="Phosphatidate phosphatase APP1 catalytic" evidence="1">
    <location>
        <begin position="75"/>
        <end position="231"/>
    </location>
</feature>
<organism evidence="2 3">
    <name type="scientific">Segetibacter aerophilus</name>
    <dbReference type="NCBI Taxonomy" id="670293"/>
    <lineage>
        <taxon>Bacteria</taxon>
        <taxon>Pseudomonadati</taxon>
        <taxon>Bacteroidota</taxon>
        <taxon>Chitinophagia</taxon>
        <taxon>Chitinophagales</taxon>
        <taxon>Chitinophagaceae</taxon>
        <taxon>Segetibacter</taxon>
    </lineage>
</organism>
<evidence type="ECO:0000313" key="3">
    <source>
        <dbReference type="Proteomes" id="UP000321513"/>
    </source>
</evidence>
<dbReference type="PANTHER" id="PTHR28208:SF3">
    <property type="entry name" value="PHOSPHATIDATE PHOSPHATASE APP1"/>
    <property type="match status" value="1"/>
</dbReference>
<comment type="caution">
    <text evidence="2">The sequence shown here is derived from an EMBL/GenBank/DDBJ whole genome shotgun (WGS) entry which is preliminary data.</text>
</comment>
<reference evidence="2 3" key="1">
    <citation type="submission" date="2019-07" db="EMBL/GenBank/DDBJ databases">
        <title>Whole genome shotgun sequence of Segetibacter aerophilus NBRC 106135.</title>
        <authorList>
            <person name="Hosoyama A."/>
            <person name="Uohara A."/>
            <person name="Ohji S."/>
            <person name="Ichikawa N."/>
        </authorList>
    </citation>
    <scope>NUCLEOTIDE SEQUENCE [LARGE SCALE GENOMIC DNA]</scope>
    <source>
        <strain evidence="2 3">NBRC 106135</strain>
    </source>
</reference>
<dbReference type="InterPro" id="IPR019236">
    <property type="entry name" value="APP1_cat"/>
</dbReference>
<dbReference type="GO" id="GO:0008195">
    <property type="term" value="F:phosphatidate phosphatase activity"/>
    <property type="evidence" value="ECO:0007669"/>
    <property type="project" value="InterPro"/>
</dbReference>
<dbReference type="Proteomes" id="UP000321513">
    <property type="component" value="Unassembled WGS sequence"/>
</dbReference>
<dbReference type="Pfam" id="PF09949">
    <property type="entry name" value="APP1_cat"/>
    <property type="match status" value="1"/>
</dbReference>
<proteinExistence type="predicted"/>
<dbReference type="AlphaFoldDB" id="A0A512B9J9"/>
<evidence type="ECO:0000259" key="1">
    <source>
        <dbReference type="Pfam" id="PF09949"/>
    </source>
</evidence>
<accession>A0A512B9J9</accession>
<protein>
    <recommendedName>
        <fullName evidence="1">Phosphatidate phosphatase APP1 catalytic domain-containing protein</fullName>
    </recommendedName>
</protein>
<sequence length="286" mass="32768">MVVRIADANVRMVWGGTVCETTTAKDGFFRFEWKHQAAMAPGSYKIQVQYYSKETNAVFATGIGSVIIPFVNQYSFISDIDDTFLVSHSSNIRKRLYVLLTKNAHSRKPFEGVVSHYKLLALAQTTVTNPNPFFYVSSSEWNLYDFIKEFTRKNELPEGVFLLSQIKRLAEVWKTGATKHSTKFMRIARIFEAYPTQRFVLLGDDSQQDPIIYAGIVTHFPGRVISVYLRHVYEKNLTNVKEEIRKIEAAGVQVCHFVHSKEAIEHSYRIGLIQKNEEHTTSQVSV</sequence>
<evidence type="ECO:0000313" key="2">
    <source>
        <dbReference type="EMBL" id="GEO08635.1"/>
    </source>
</evidence>
<name>A0A512B9J9_9BACT</name>